<dbReference type="EMBL" id="QGNW01001227">
    <property type="protein sequence ID" value="RVW49446.1"/>
    <property type="molecule type" value="Genomic_DNA"/>
</dbReference>
<sequence>MKPVGLEFCMDIQTHLSHLLRLSLTRKGSAASISSSTASKGRGMRRQRNRGKSVLEGILVSSF</sequence>
<evidence type="ECO:0000313" key="3">
    <source>
        <dbReference type="Proteomes" id="UP000288805"/>
    </source>
</evidence>
<comment type="caution">
    <text evidence="2">The sequence shown here is derived from an EMBL/GenBank/DDBJ whole genome shotgun (WGS) entry which is preliminary data.</text>
</comment>
<name>A0A438ENX1_VITVI</name>
<dbReference type="AlphaFoldDB" id="A0A438ENX1"/>
<accession>A0A438ENX1</accession>
<gene>
    <name evidence="2" type="ORF">CK203_080203</name>
</gene>
<dbReference type="Proteomes" id="UP000288805">
    <property type="component" value="Unassembled WGS sequence"/>
</dbReference>
<protein>
    <submittedName>
        <fullName evidence="2">Uncharacterized protein</fullName>
    </submittedName>
</protein>
<reference evidence="2 3" key="1">
    <citation type="journal article" date="2018" name="PLoS Genet.">
        <title>Population sequencing reveals clonal diversity and ancestral inbreeding in the grapevine cultivar Chardonnay.</title>
        <authorList>
            <person name="Roach M.J."/>
            <person name="Johnson D.L."/>
            <person name="Bohlmann J."/>
            <person name="van Vuuren H.J."/>
            <person name="Jones S.J."/>
            <person name="Pretorius I.S."/>
            <person name="Schmidt S.A."/>
            <person name="Borneman A.R."/>
        </authorList>
    </citation>
    <scope>NUCLEOTIDE SEQUENCE [LARGE SCALE GENOMIC DNA]</scope>
    <source>
        <strain evidence="3">cv. Chardonnay</strain>
        <tissue evidence="2">Leaf</tissue>
    </source>
</reference>
<evidence type="ECO:0000256" key="1">
    <source>
        <dbReference type="SAM" id="MobiDB-lite"/>
    </source>
</evidence>
<proteinExistence type="predicted"/>
<feature type="region of interest" description="Disordered" evidence="1">
    <location>
        <begin position="31"/>
        <end position="50"/>
    </location>
</feature>
<organism evidence="2 3">
    <name type="scientific">Vitis vinifera</name>
    <name type="common">Grape</name>
    <dbReference type="NCBI Taxonomy" id="29760"/>
    <lineage>
        <taxon>Eukaryota</taxon>
        <taxon>Viridiplantae</taxon>
        <taxon>Streptophyta</taxon>
        <taxon>Embryophyta</taxon>
        <taxon>Tracheophyta</taxon>
        <taxon>Spermatophyta</taxon>
        <taxon>Magnoliopsida</taxon>
        <taxon>eudicotyledons</taxon>
        <taxon>Gunneridae</taxon>
        <taxon>Pentapetalae</taxon>
        <taxon>rosids</taxon>
        <taxon>Vitales</taxon>
        <taxon>Vitaceae</taxon>
        <taxon>Viteae</taxon>
        <taxon>Vitis</taxon>
    </lineage>
</organism>
<evidence type="ECO:0000313" key="2">
    <source>
        <dbReference type="EMBL" id="RVW49446.1"/>
    </source>
</evidence>